<feature type="domain" description="DNA2/NAM7 helicase-like C-terminal" evidence="6">
    <location>
        <begin position="1"/>
        <end position="211"/>
    </location>
</feature>
<dbReference type="EMBL" id="JBBWRZ010000005">
    <property type="protein sequence ID" value="KAK8235880.1"/>
    <property type="molecule type" value="Genomic_DNA"/>
</dbReference>
<comment type="caution">
    <text evidence="7">The sequence shown here is derived from an EMBL/GenBank/DDBJ whole genome shotgun (WGS) entry which is preliminary data.</text>
</comment>
<dbReference type="Pfam" id="PF13087">
    <property type="entry name" value="AAA_12"/>
    <property type="match status" value="1"/>
</dbReference>
<reference evidence="7 8" key="1">
    <citation type="submission" date="2024-04" db="EMBL/GenBank/DDBJ databases">
        <title>Phyllosticta paracitricarpa is synonymous to the EU quarantine fungus P. citricarpa based on phylogenomic analyses.</title>
        <authorList>
            <consortium name="Lawrence Berkeley National Laboratory"/>
            <person name="Van Ingen-Buijs V.A."/>
            <person name="Van Westerhoven A.C."/>
            <person name="Haridas S."/>
            <person name="Skiadas P."/>
            <person name="Martin F."/>
            <person name="Groenewald J.Z."/>
            <person name="Crous P.W."/>
            <person name="Seidl M.F."/>
        </authorList>
    </citation>
    <scope>NUCLEOTIDE SEQUENCE [LARGE SCALE GENOMIC DNA]</scope>
    <source>
        <strain evidence="7 8">CBS 123374</strain>
    </source>
</reference>
<proteinExistence type="predicted"/>
<dbReference type="InterPro" id="IPR041679">
    <property type="entry name" value="DNA2/NAM7-like_C"/>
</dbReference>
<evidence type="ECO:0000313" key="7">
    <source>
        <dbReference type="EMBL" id="KAK8235880.1"/>
    </source>
</evidence>
<dbReference type="PANTHER" id="PTHR43788">
    <property type="entry name" value="DNA2/NAM7 HELICASE FAMILY MEMBER"/>
    <property type="match status" value="1"/>
</dbReference>
<name>A0ABR1YR09_9PEZI</name>
<dbReference type="InterPro" id="IPR047187">
    <property type="entry name" value="SF1_C_Upf1"/>
</dbReference>
<dbReference type="InterPro" id="IPR027417">
    <property type="entry name" value="P-loop_NTPase"/>
</dbReference>
<evidence type="ECO:0000256" key="5">
    <source>
        <dbReference type="SAM" id="MobiDB-lite"/>
    </source>
</evidence>
<evidence type="ECO:0000256" key="1">
    <source>
        <dbReference type="ARBA" id="ARBA00022741"/>
    </source>
</evidence>
<keyword evidence="3" id="KW-0347">Helicase</keyword>
<evidence type="ECO:0000256" key="3">
    <source>
        <dbReference type="ARBA" id="ARBA00022806"/>
    </source>
</evidence>
<evidence type="ECO:0000259" key="6">
    <source>
        <dbReference type="Pfam" id="PF13087"/>
    </source>
</evidence>
<feature type="compositionally biased region" description="Gly residues" evidence="5">
    <location>
        <begin position="292"/>
        <end position="323"/>
    </location>
</feature>
<gene>
    <name evidence="7" type="ORF">HDK90DRAFT_552635</name>
</gene>
<dbReference type="InterPro" id="IPR050534">
    <property type="entry name" value="Coronavir_polyprotein_1ab"/>
</dbReference>
<evidence type="ECO:0000256" key="4">
    <source>
        <dbReference type="ARBA" id="ARBA00022840"/>
    </source>
</evidence>
<dbReference type="CDD" id="cd18808">
    <property type="entry name" value="SF1_C_Upf1"/>
    <property type="match status" value="1"/>
</dbReference>
<sequence>MLNDCYRMHPHIMKFPSEEFYKGKLVCKADIDHELENSIRTITKRIGDSFFNPMQHRIAVDVSSTLDQSRIVGSELFENTTSSFNETEAEAVVETIKALLAFVPTSVDTTVTDVKLLPERIINPEEILVITPYTGQRRLLNLMIYSQIPEARGKIAVMTTATVHSRENKIVLLSFVTNKPQDPSNVFFIARPKPLNVAITRAQEYLIMFGNFGGWWRDIKEFGLLNMSLFRQRQLVDVEDWCKALQGETTTTSLFQLRTWITGSDMNQVSARGGHHAAGRGRGTGHHRGSAGHQGGGHHAAGRGRGMGHYPGSAGGGSRGYRGGNRSRGNRGAHGRGGFGTPC</sequence>
<organism evidence="7 8">
    <name type="scientific">Phyllosticta capitalensis</name>
    <dbReference type="NCBI Taxonomy" id="121624"/>
    <lineage>
        <taxon>Eukaryota</taxon>
        <taxon>Fungi</taxon>
        <taxon>Dikarya</taxon>
        <taxon>Ascomycota</taxon>
        <taxon>Pezizomycotina</taxon>
        <taxon>Dothideomycetes</taxon>
        <taxon>Dothideomycetes incertae sedis</taxon>
        <taxon>Botryosphaeriales</taxon>
        <taxon>Phyllostictaceae</taxon>
        <taxon>Phyllosticta</taxon>
    </lineage>
</organism>
<dbReference type="Proteomes" id="UP001492380">
    <property type="component" value="Unassembled WGS sequence"/>
</dbReference>
<dbReference type="Gene3D" id="3.40.50.300">
    <property type="entry name" value="P-loop containing nucleotide triphosphate hydrolases"/>
    <property type="match status" value="1"/>
</dbReference>
<keyword evidence="1" id="KW-0547">Nucleotide-binding</keyword>
<dbReference type="PANTHER" id="PTHR43788:SF8">
    <property type="entry name" value="DNA-BINDING PROTEIN SMUBP-2"/>
    <property type="match status" value="1"/>
</dbReference>
<evidence type="ECO:0000313" key="8">
    <source>
        <dbReference type="Proteomes" id="UP001492380"/>
    </source>
</evidence>
<keyword evidence="2" id="KW-0378">Hydrolase</keyword>
<keyword evidence="4" id="KW-0067">ATP-binding</keyword>
<feature type="compositionally biased region" description="Basic residues" evidence="5">
    <location>
        <begin position="273"/>
        <end position="290"/>
    </location>
</feature>
<dbReference type="SUPFAM" id="SSF52540">
    <property type="entry name" value="P-loop containing nucleoside triphosphate hydrolases"/>
    <property type="match status" value="1"/>
</dbReference>
<protein>
    <submittedName>
        <fullName evidence="7">AAA domain-containing protein</fullName>
    </submittedName>
</protein>
<accession>A0ABR1YR09</accession>
<feature type="region of interest" description="Disordered" evidence="5">
    <location>
        <begin position="269"/>
        <end position="343"/>
    </location>
</feature>
<evidence type="ECO:0000256" key="2">
    <source>
        <dbReference type="ARBA" id="ARBA00022801"/>
    </source>
</evidence>
<keyword evidence="8" id="KW-1185">Reference proteome</keyword>